<dbReference type="PRINTS" id="PR00633">
    <property type="entry name" value="RCCNDNSATION"/>
</dbReference>
<dbReference type="OrthoDB" id="8068875at2759"/>
<accession>A0A2G5CC40</accession>
<keyword evidence="1" id="KW-0677">Repeat</keyword>
<evidence type="ECO:0000256" key="2">
    <source>
        <dbReference type="PROSITE-ProRule" id="PRU00235"/>
    </source>
</evidence>
<dbReference type="Gene3D" id="2.130.10.30">
    <property type="entry name" value="Regulator of chromosome condensation 1/beta-lactamase-inhibitor protein II"/>
    <property type="match status" value="1"/>
</dbReference>
<dbReference type="Pfam" id="PF25390">
    <property type="entry name" value="WD40_RLD"/>
    <property type="match status" value="1"/>
</dbReference>
<feature type="domain" description="RCC1-like" evidence="3">
    <location>
        <begin position="38"/>
        <end position="209"/>
    </location>
</feature>
<dbReference type="Proteomes" id="UP000230069">
    <property type="component" value="Unassembled WGS sequence"/>
</dbReference>
<dbReference type="InterPro" id="IPR009091">
    <property type="entry name" value="RCC1/BLIP-II"/>
</dbReference>
<dbReference type="AlphaFoldDB" id="A0A2G5CC40"/>
<protein>
    <recommendedName>
        <fullName evidence="3">RCC1-like domain-containing protein</fullName>
    </recommendedName>
</protein>
<name>A0A2G5CC40_AQUCA</name>
<dbReference type="PROSITE" id="PS50012">
    <property type="entry name" value="RCC1_3"/>
    <property type="match status" value="3"/>
</dbReference>
<dbReference type="InterPro" id="IPR051210">
    <property type="entry name" value="Ub_ligase/GEF_domain"/>
</dbReference>
<proteinExistence type="predicted"/>
<dbReference type="InterPro" id="IPR000408">
    <property type="entry name" value="Reg_chr_condens"/>
</dbReference>
<dbReference type="InterPro" id="IPR058923">
    <property type="entry name" value="RCC1-like_dom"/>
</dbReference>
<keyword evidence="5" id="KW-1185">Reference proteome</keyword>
<reference evidence="4 5" key="1">
    <citation type="submission" date="2017-09" db="EMBL/GenBank/DDBJ databases">
        <title>WGS assembly of Aquilegia coerulea Goldsmith.</title>
        <authorList>
            <person name="Hodges S."/>
            <person name="Kramer E."/>
            <person name="Nordborg M."/>
            <person name="Tomkins J."/>
            <person name="Borevitz J."/>
            <person name="Derieg N."/>
            <person name="Yan J."/>
            <person name="Mihaltcheva S."/>
            <person name="Hayes R.D."/>
            <person name="Rokhsar D."/>
        </authorList>
    </citation>
    <scope>NUCLEOTIDE SEQUENCE [LARGE SCALE GENOMIC DNA]</scope>
    <source>
        <strain evidence="5">cv. Goldsmith</strain>
    </source>
</reference>
<evidence type="ECO:0000313" key="4">
    <source>
        <dbReference type="EMBL" id="PIA28437.1"/>
    </source>
</evidence>
<dbReference type="PANTHER" id="PTHR22870:SF408">
    <property type="entry name" value="OS09G0560450 PROTEIN"/>
    <property type="match status" value="1"/>
</dbReference>
<feature type="repeat" description="RCC1" evidence="2">
    <location>
        <begin position="86"/>
        <end position="137"/>
    </location>
</feature>
<organism evidence="4 5">
    <name type="scientific">Aquilegia coerulea</name>
    <name type="common">Rocky mountain columbine</name>
    <dbReference type="NCBI Taxonomy" id="218851"/>
    <lineage>
        <taxon>Eukaryota</taxon>
        <taxon>Viridiplantae</taxon>
        <taxon>Streptophyta</taxon>
        <taxon>Embryophyta</taxon>
        <taxon>Tracheophyta</taxon>
        <taxon>Spermatophyta</taxon>
        <taxon>Magnoliopsida</taxon>
        <taxon>Ranunculales</taxon>
        <taxon>Ranunculaceae</taxon>
        <taxon>Thalictroideae</taxon>
        <taxon>Aquilegia</taxon>
    </lineage>
</organism>
<sequence>MWKQKLKNVSKLGLGFSRRWISIEKQVGGIRRKRFAALWGNGDYGRLGLGKVDSQWSPTVCSALENQNLKAISCGGAHTLFLTEAGRVYATGLNDYGQLGISPEKSYTLEPLEISGLPEEIIRVSAGYHHSSAITANGVLYMWGNNSSGQLGLGKRAAKKVSKPSRVDCLNNVRIKMVALGSEHSIAITDEGEALSWGAGGSGRLGHGHQSSILGFLRSSRLEQVNLHQGLSKLYRGTRLKLSLRDSCIQLASTKMALYSYLAKEVCISWALEKQMMQHHHQ</sequence>
<evidence type="ECO:0000313" key="5">
    <source>
        <dbReference type="Proteomes" id="UP000230069"/>
    </source>
</evidence>
<dbReference type="EMBL" id="KZ305086">
    <property type="protein sequence ID" value="PIA28437.1"/>
    <property type="molecule type" value="Genomic_DNA"/>
</dbReference>
<dbReference type="SUPFAM" id="SSF50985">
    <property type="entry name" value="RCC1/BLIP-II"/>
    <property type="match status" value="1"/>
</dbReference>
<evidence type="ECO:0000259" key="3">
    <source>
        <dbReference type="Pfam" id="PF25390"/>
    </source>
</evidence>
<evidence type="ECO:0000256" key="1">
    <source>
        <dbReference type="ARBA" id="ARBA00022737"/>
    </source>
</evidence>
<feature type="repeat" description="RCC1" evidence="2">
    <location>
        <begin position="34"/>
        <end position="85"/>
    </location>
</feature>
<dbReference type="PANTHER" id="PTHR22870">
    <property type="entry name" value="REGULATOR OF CHROMOSOME CONDENSATION"/>
    <property type="match status" value="1"/>
</dbReference>
<feature type="repeat" description="RCC1" evidence="2">
    <location>
        <begin position="138"/>
        <end position="191"/>
    </location>
</feature>
<gene>
    <name evidence="4" type="ORF">AQUCO_06900004v1</name>
</gene>